<keyword evidence="2" id="KW-0812">Transmembrane</keyword>
<dbReference type="Proteomes" id="UP000011603">
    <property type="component" value="Unassembled WGS sequence"/>
</dbReference>
<feature type="transmembrane region" description="Helical" evidence="2">
    <location>
        <begin position="133"/>
        <end position="152"/>
    </location>
</feature>
<reference evidence="4 9" key="4">
    <citation type="submission" date="2014-04" db="EMBL/GenBank/DDBJ databases">
        <title>Transcriptional profiles of Haloferax mediterranei on the basis of nitrogen availability.</title>
        <authorList>
            <person name="Bautista V."/>
        </authorList>
    </citation>
    <scope>NUCLEOTIDE SEQUENCE [LARGE SCALE GENOMIC DNA]</scope>
    <source>
        <strain evidence="4">ATCC 33500</strain>
        <strain evidence="9">ATCC 33500 / DSM 1411 / JCM 8866 / NBRC 14739 / NCIMB 2177 / R-4</strain>
        <plasmid evidence="4">HMPLAS3</plasmid>
        <plasmid evidence="9">Plasmid HMPLAS3</plasmid>
    </source>
</reference>
<evidence type="ECO:0000313" key="5">
    <source>
        <dbReference type="EMBL" id="ELZ97573.1"/>
    </source>
</evidence>
<name>I3R946_HALMT</name>
<keyword evidence="2" id="KW-0472">Membrane</keyword>
<keyword evidence="8" id="KW-1185">Reference proteome</keyword>
<reference evidence="6 10" key="6">
    <citation type="submission" date="2019-04" db="EMBL/GenBank/DDBJ databases">
        <title>Methylomes of two halophilic Archaea, Haloarcula marismortui and Haloferax mediterranei.</title>
        <authorList>
            <person name="DasSarma S."/>
            <person name="DasSarma P."/>
            <person name="DasSarma S."/>
            <person name="Fomenkov A."/>
            <person name="Vincze T."/>
            <person name="Anton B.P."/>
            <person name="Roberts R.J."/>
        </authorList>
    </citation>
    <scope>NUCLEOTIDE SEQUENCE [LARGE SCALE GENOMIC DNA]</scope>
    <source>
        <strain evidence="6">ATCC 33500</strain>
        <strain evidence="10">ATCC 33500 / DSM 1411 / JCM 8866 / NBRC 14739 / NCIMB 2177 / R-4</strain>
        <plasmid evidence="6 10">pHME132</plasmid>
    </source>
</reference>
<evidence type="ECO:0000313" key="7">
    <source>
        <dbReference type="Proteomes" id="UP000006469"/>
    </source>
</evidence>
<geneLocation type="plasmid" evidence="3 7">
    <name>pHM100</name>
</geneLocation>
<reference evidence="3" key="5">
    <citation type="submission" date="2014-05" db="EMBL/GenBank/DDBJ databases">
        <authorList>
            <person name="Wang L."/>
            <person name="Yang H."/>
            <person name="Xiang H."/>
        </authorList>
    </citation>
    <scope>NUCLEOTIDE SEQUENCE</scope>
    <source>
        <strain evidence="3">CGMCC 1.2087</strain>
        <plasmid evidence="3">pHM100</plasmid>
    </source>
</reference>
<evidence type="ECO:0000313" key="4">
    <source>
        <dbReference type="EMBL" id="AHZ23992.1"/>
    </source>
</evidence>
<sequence>MTSLEKQFCPLLSANRVLTITLIIGGIAPVLSGILAMFFGDQYIYLMGSDIQGMFTDHTYPFLLSWVNLQGGDAFVAGISRVIVALIGAYSVKRVFAAVGIFHSLFEMWLLPTQALSWCHLTGQCRPLFVVEIWAFVALHVVLIVGFSYGLYQGRRERKRRSGASVQPGTDGHSMTGGHE</sequence>
<reference evidence="3" key="1">
    <citation type="journal article" date="2012" name="Appl. Environ. Microbiol.">
        <title>Identification of the haloarchaeal phasin (PhaP) that functions in polyhydroxyalkanoate accumulation and granule formation in Haloferax mediterranei.</title>
        <authorList>
            <person name="Cai S."/>
            <person name="Cai L."/>
            <person name="Liu H."/>
            <person name="Liu X."/>
            <person name="Han J."/>
            <person name="Zhou J."/>
            <person name="Xiang H."/>
        </authorList>
    </citation>
    <scope>NUCLEOTIDE SEQUENCE</scope>
    <source>
        <strain evidence="3">CGMCC 1.2087</strain>
    </source>
</reference>
<organism evidence="3 7">
    <name type="scientific">Haloferax mediterranei (strain ATCC 33500 / DSM 1411 / JCM 8866 / NBRC 14739 / NCIMB 2177 / R-4)</name>
    <name type="common">Halobacterium mediterranei</name>
    <dbReference type="NCBI Taxonomy" id="523841"/>
    <lineage>
        <taxon>Archaea</taxon>
        <taxon>Methanobacteriati</taxon>
        <taxon>Methanobacteriota</taxon>
        <taxon>Stenosarchaea group</taxon>
        <taxon>Halobacteria</taxon>
        <taxon>Halobacteriales</taxon>
        <taxon>Haloferacaceae</taxon>
        <taxon>Haloferax</taxon>
    </lineage>
</organism>
<evidence type="ECO:0000313" key="3">
    <source>
        <dbReference type="EMBL" id="AFK20756.1"/>
    </source>
</evidence>
<dbReference type="OrthoDB" id="380677at2157"/>
<dbReference type="HOGENOM" id="CLU_1736350_0_0_2"/>
<geneLocation type="plasmid" evidence="4 9">
    <name>HMPLAS3</name>
</geneLocation>
<evidence type="ECO:0000313" key="10">
    <source>
        <dbReference type="Proteomes" id="UP000299011"/>
    </source>
</evidence>
<reference evidence="5 8" key="3">
    <citation type="journal article" date="2014" name="PLoS Genet.">
        <title>Phylogenetically driven sequencing of extremely halophilic archaea reveals strategies for static and dynamic osmo-response.</title>
        <authorList>
            <person name="Becker E.A."/>
            <person name="Seitzer P.M."/>
            <person name="Tritt A."/>
            <person name="Larsen D."/>
            <person name="Krusor M."/>
            <person name="Yao A.I."/>
            <person name="Wu D."/>
            <person name="Madern D."/>
            <person name="Eisen J.A."/>
            <person name="Darling A.E."/>
            <person name="Facciotti M.T."/>
        </authorList>
    </citation>
    <scope>NUCLEOTIDE SEQUENCE [LARGE SCALE GENOMIC DNA]</scope>
    <source>
        <strain evidence="5">ATCC 33500</strain>
        <strain evidence="8">ATCC 33500 / DSM 1411 / JCM 8866 / NBRC 14739 / NCIMB 2177 / R-4</strain>
    </source>
</reference>
<dbReference type="EMBL" id="CP001869">
    <property type="protein sequence ID" value="AFK20756.1"/>
    <property type="molecule type" value="Genomic_DNA"/>
</dbReference>
<accession>I3R946</accession>
<dbReference type="RefSeq" id="WP_004060500.1">
    <property type="nucleotide sequence ID" value="NZ_AOLO01000014.1"/>
</dbReference>
<gene>
    <name evidence="3" type="ordered locus">HFX_4062</name>
    <name evidence="4" type="ORF">BM92_19490</name>
    <name evidence="5" type="ORF">C439_16693</name>
    <name evidence="6" type="ORF">E6P09_19165</name>
</gene>
<dbReference type="PATRIC" id="fig|523841.21.peg.3362"/>
<dbReference type="KEGG" id="hme:HFX_4062"/>
<evidence type="ECO:0000313" key="9">
    <source>
        <dbReference type="Proteomes" id="UP000027075"/>
    </source>
</evidence>
<proteinExistence type="predicted"/>
<dbReference type="Proteomes" id="UP000027075">
    <property type="component" value="Plasmid HMPLAS3"/>
</dbReference>
<dbReference type="EMBL" id="CP007552">
    <property type="protein sequence ID" value="AHZ23992.1"/>
    <property type="molecule type" value="Genomic_DNA"/>
</dbReference>
<geneLocation type="plasmid" evidence="6 10">
    <name>pHME132</name>
</geneLocation>
<feature type="transmembrane region" description="Helical" evidence="2">
    <location>
        <begin position="95"/>
        <end position="113"/>
    </location>
</feature>
<dbReference type="Proteomes" id="UP000299011">
    <property type="component" value="Plasmid pHME132"/>
</dbReference>
<feature type="region of interest" description="Disordered" evidence="1">
    <location>
        <begin position="160"/>
        <end position="180"/>
    </location>
</feature>
<feature type="transmembrane region" description="Helical" evidence="2">
    <location>
        <begin position="20"/>
        <end position="40"/>
    </location>
</feature>
<evidence type="ECO:0000256" key="2">
    <source>
        <dbReference type="SAM" id="Phobius"/>
    </source>
</evidence>
<dbReference type="Proteomes" id="UP000006469">
    <property type="component" value="Plasmid pHM100"/>
</dbReference>
<keyword evidence="3" id="KW-0614">Plasmid</keyword>
<reference evidence="3 7" key="2">
    <citation type="journal article" date="2012" name="J. Bacteriol.">
        <title>Complete genome sequence of the metabolically versatile halophilic archaeon Haloferax mediterranei, a poly(3-hydroxybutyrate-co-3-hydroxyvalerate) producer.</title>
        <authorList>
            <person name="Han J."/>
            <person name="Zhang F."/>
            <person name="Hou J."/>
            <person name="Liu X."/>
            <person name="Li M."/>
            <person name="Liu H."/>
            <person name="Cai L."/>
            <person name="Zhang B."/>
            <person name="Chen Y."/>
            <person name="Zhou J."/>
            <person name="Hu S."/>
            <person name="Xiang H."/>
        </authorList>
    </citation>
    <scope>NUCLEOTIDE SEQUENCE [LARGE SCALE GENOMIC DNA]</scope>
    <source>
        <strain evidence="7">ATCC 33500 / DSM 1411 / JCM 8866 / NBRC 14739 / NCIMB 2177 / R-4</strain>
        <strain evidence="3">CGMCC 1.2087</strain>
        <plasmid evidence="7">pHM100</plasmid>
    </source>
</reference>
<protein>
    <submittedName>
        <fullName evidence="3">Uncharacterized protein</fullName>
    </submittedName>
</protein>
<keyword evidence="2" id="KW-1133">Transmembrane helix</keyword>
<feature type="transmembrane region" description="Helical" evidence="2">
    <location>
        <begin position="60"/>
        <end position="83"/>
    </location>
</feature>
<evidence type="ECO:0000313" key="8">
    <source>
        <dbReference type="Proteomes" id="UP000011603"/>
    </source>
</evidence>
<dbReference type="AlphaFoldDB" id="I3R946"/>
<dbReference type="EMBL" id="CP039142">
    <property type="protein sequence ID" value="QCQ77433.1"/>
    <property type="molecule type" value="Genomic_DNA"/>
</dbReference>
<evidence type="ECO:0000256" key="1">
    <source>
        <dbReference type="SAM" id="MobiDB-lite"/>
    </source>
</evidence>
<dbReference type="EMBL" id="AOLO01000014">
    <property type="protein sequence ID" value="ELZ97573.1"/>
    <property type="molecule type" value="Genomic_DNA"/>
</dbReference>
<evidence type="ECO:0000313" key="6">
    <source>
        <dbReference type="EMBL" id="QCQ77433.1"/>
    </source>
</evidence>